<sequence>MSWETDRGRTYGGTLGTTRRSDTARGRPQSRATKARRWWRRNRRRVRRDFRRAAQTVTPTGRFVLAATILASVLGATLGWVEAWAVALVGGFLLLAALPFLIGSRAYLIKIALDRLRVVAGGNVHLAIEIENASGRPALPATAELPVGLALRELDIPFIAPRGAIMLPVEVPTQARGVIEVGPLTLARRDPIGLLRREVTWRDRHLVHVHPRTVLLPPGSAGLVRDLEGVPSKRLTDSDLSFHAVRDYVHGDALRHVHWRSTAKTGKLMVRQYEETQTARAAILFDANRAEYASDEEFELAVSTAASLSMQAVREGRERFVASQFTPGRLRAAIDGLEELPSDTLTQVLDAWSELEPAEDPRPIEWLARSLAESRRPLSVVFVITGSLPDPSRLRRAAVSFPGDVTVIGVRCELLADPSAKLLDVCTLLTVGALGDLPRLMLHGSRS</sequence>
<proteinExistence type="predicted"/>
<feature type="domain" description="DUF58" evidence="3">
    <location>
        <begin position="245"/>
        <end position="411"/>
    </location>
</feature>
<reference evidence="4" key="1">
    <citation type="submission" date="2020-12" db="EMBL/GenBank/DDBJ databases">
        <title>Leucobacter sp. CAS2, isolated from Chromium sludge.</title>
        <authorList>
            <person name="Xu Z."/>
        </authorList>
    </citation>
    <scope>NUCLEOTIDE SEQUENCE</scope>
    <source>
        <strain evidence="4">CSA2</strain>
    </source>
</reference>
<evidence type="ECO:0000313" key="5">
    <source>
        <dbReference type="Proteomes" id="UP000618733"/>
    </source>
</evidence>
<keyword evidence="5" id="KW-1185">Reference proteome</keyword>
<dbReference type="InterPro" id="IPR002881">
    <property type="entry name" value="DUF58"/>
</dbReference>
<dbReference type="RefSeq" id="WP_200131867.1">
    <property type="nucleotide sequence ID" value="NZ_JAEHOI010000005.1"/>
</dbReference>
<accession>A0A934QCG9</accession>
<evidence type="ECO:0000256" key="2">
    <source>
        <dbReference type="SAM" id="Phobius"/>
    </source>
</evidence>
<keyword evidence="2" id="KW-0472">Membrane</keyword>
<dbReference type="PANTHER" id="PTHR34351">
    <property type="entry name" value="SLR1927 PROTEIN-RELATED"/>
    <property type="match status" value="1"/>
</dbReference>
<dbReference type="EMBL" id="JAEHOI010000005">
    <property type="protein sequence ID" value="MBK0421663.1"/>
    <property type="molecule type" value="Genomic_DNA"/>
</dbReference>
<evidence type="ECO:0000313" key="4">
    <source>
        <dbReference type="EMBL" id="MBK0421663.1"/>
    </source>
</evidence>
<keyword evidence="2" id="KW-1133">Transmembrane helix</keyword>
<comment type="caution">
    <text evidence="4">The sequence shown here is derived from an EMBL/GenBank/DDBJ whole genome shotgun (WGS) entry which is preliminary data.</text>
</comment>
<dbReference type="AlphaFoldDB" id="A0A934QCG9"/>
<organism evidence="4 5">
    <name type="scientific">Leucobacter edaphi</name>
    <dbReference type="NCBI Taxonomy" id="2796472"/>
    <lineage>
        <taxon>Bacteria</taxon>
        <taxon>Bacillati</taxon>
        <taxon>Actinomycetota</taxon>
        <taxon>Actinomycetes</taxon>
        <taxon>Micrococcales</taxon>
        <taxon>Microbacteriaceae</taxon>
        <taxon>Leucobacter</taxon>
    </lineage>
</organism>
<feature type="region of interest" description="Disordered" evidence="1">
    <location>
        <begin position="1"/>
        <end position="34"/>
    </location>
</feature>
<gene>
    <name evidence="4" type="ORF">JD292_06205</name>
</gene>
<name>A0A934QCG9_9MICO</name>
<keyword evidence="2" id="KW-0812">Transmembrane</keyword>
<dbReference type="Proteomes" id="UP000618733">
    <property type="component" value="Unassembled WGS sequence"/>
</dbReference>
<evidence type="ECO:0000259" key="3">
    <source>
        <dbReference type="Pfam" id="PF01882"/>
    </source>
</evidence>
<dbReference type="Pfam" id="PF01882">
    <property type="entry name" value="DUF58"/>
    <property type="match status" value="1"/>
</dbReference>
<feature type="transmembrane region" description="Helical" evidence="2">
    <location>
        <begin position="84"/>
        <end position="108"/>
    </location>
</feature>
<feature type="transmembrane region" description="Helical" evidence="2">
    <location>
        <begin position="53"/>
        <end position="78"/>
    </location>
</feature>
<dbReference type="PANTHER" id="PTHR34351:SF1">
    <property type="entry name" value="SLR1927 PROTEIN"/>
    <property type="match status" value="1"/>
</dbReference>
<evidence type="ECO:0000256" key="1">
    <source>
        <dbReference type="SAM" id="MobiDB-lite"/>
    </source>
</evidence>
<protein>
    <submittedName>
        <fullName evidence="4">DUF58 domain-containing protein</fullName>
    </submittedName>
</protein>